<dbReference type="CDD" id="cd05289">
    <property type="entry name" value="MDR_like_2"/>
    <property type="match status" value="1"/>
</dbReference>
<organism evidence="3 4">
    <name type="scientific">Aspergillus hiratsukae</name>
    <dbReference type="NCBI Taxonomy" id="1194566"/>
    <lineage>
        <taxon>Eukaryota</taxon>
        <taxon>Fungi</taxon>
        <taxon>Dikarya</taxon>
        <taxon>Ascomycota</taxon>
        <taxon>Pezizomycotina</taxon>
        <taxon>Eurotiomycetes</taxon>
        <taxon>Eurotiomycetidae</taxon>
        <taxon>Eurotiales</taxon>
        <taxon>Aspergillaceae</taxon>
        <taxon>Aspergillus</taxon>
        <taxon>Aspergillus subgen. Fumigati</taxon>
    </lineage>
</organism>
<dbReference type="PANTHER" id="PTHR44013">
    <property type="entry name" value="ZINC-TYPE ALCOHOL DEHYDROGENASE-LIKE PROTEIN C16A3.02C"/>
    <property type="match status" value="1"/>
</dbReference>
<keyword evidence="1" id="KW-0472">Membrane</keyword>
<dbReference type="PROSITE" id="PS01162">
    <property type="entry name" value="QOR_ZETA_CRYSTAL"/>
    <property type="match status" value="1"/>
</dbReference>
<dbReference type="GO" id="GO:0016491">
    <property type="term" value="F:oxidoreductase activity"/>
    <property type="evidence" value="ECO:0007669"/>
    <property type="project" value="InterPro"/>
</dbReference>
<dbReference type="PANTHER" id="PTHR44013:SF5">
    <property type="entry name" value="OXIDOREDUCTASE, PUTATIVE (AFU_ORTHOLOGUE AFUA_5G01290)-RELATED"/>
    <property type="match status" value="1"/>
</dbReference>
<accession>A0A8H6QI14</accession>
<protein>
    <recommendedName>
        <fullName evidence="2">Enoyl reductase (ER) domain-containing protein</fullName>
    </recommendedName>
</protein>
<feature type="transmembrane region" description="Helical" evidence="1">
    <location>
        <begin position="210"/>
        <end position="232"/>
    </location>
</feature>
<evidence type="ECO:0000313" key="3">
    <source>
        <dbReference type="EMBL" id="KAF7173094.1"/>
    </source>
</evidence>
<feature type="domain" description="Enoyl reductase (ER)" evidence="2">
    <location>
        <begin position="6"/>
        <end position="200"/>
    </location>
</feature>
<dbReference type="Pfam" id="PF13489">
    <property type="entry name" value="Methyltransf_23"/>
    <property type="match status" value="1"/>
</dbReference>
<dbReference type="SUPFAM" id="SSF53335">
    <property type="entry name" value="S-adenosyl-L-methionine-dependent methyltransferases"/>
    <property type="match status" value="1"/>
</dbReference>
<dbReference type="InterPro" id="IPR036291">
    <property type="entry name" value="NAD(P)-bd_dom_sf"/>
</dbReference>
<sequence>MLLYLGRISRTALQALFAQSGIGELGDEAWKGKRVLVTAASGGVGMWVVQMARLAGATVIGTCGPRNVEFVESLGASEVINYRERDLKEWGQRPENQVDLVVDCIGKKSLEDAWWCVKEGGILISIFQPPEQVQPEECKGKNVRNFFFVVSANRADLEKVTKLVEEGKCRGIVDSVWPLEQFEEAFKRLDGGHARGKIILDLSLNHVFDLLVPVLVVITAILYLPITLIALLKNQRTADLASWKSFQQAWFSRFWHFFCWASRPLFAPDVEKVLSNAHGVVVDVWSGSGDWLYLFTEERNSNITKLYLVEPNADFHQDLEKMGVEAGTVDTISTVHVLCSVQTPGPLVNTLYQYLKSNGQWLVYEHVKARNGRSVAGVCQAGINTIWPVFLDGCSLTRDTEDLLLHSGKWTSTDLRPGTNEGWFNQLPHIVGVLVK</sequence>
<evidence type="ECO:0000313" key="4">
    <source>
        <dbReference type="Proteomes" id="UP000662466"/>
    </source>
</evidence>
<evidence type="ECO:0000256" key="1">
    <source>
        <dbReference type="SAM" id="Phobius"/>
    </source>
</evidence>
<dbReference type="GO" id="GO:0008270">
    <property type="term" value="F:zinc ion binding"/>
    <property type="evidence" value="ECO:0007669"/>
    <property type="project" value="InterPro"/>
</dbReference>
<dbReference type="InterPro" id="IPR052733">
    <property type="entry name" value="Chloroplast_QOR"/>
</dbReference>
<reference evidence="3" key="1">
    <citation type="submission" date="2020-06" db="EMBL/GenBank/DDBJ databases">
        <title>Draft genome sequences of strains closely related to Aspergillus parafelis and Aspergillus hiratsukae.</title>
        <authorList>
            <person name="Dos Santos R.A.C."/>
            <person name="Rivero-Menendez O."/>
            <person name="Steenwyk J.L."/>
            <person name="Mead M.E."/>
            <person name="Goldman G.H."/>
            <person name="Alastruey-Izquierdo A."/>
            <person name="Rokas A."/>
        </authorList>
    </citation>
    <scope>NUCLEOTIDE SEQUENCE</scope>
    <source>
        <strain evidence="3">CNM-CM6106</strain>
    </source>
</reference>
<comment type="caution">
    <text evidence="3">The sequence shown here is derived from an EMBL/GenBank/DDBJ whole genome shotgun (WGS) entry which is preliminary data.</text>
</comment>
<proteinExistence type="predicted"/>
<dbReference type="SMART" id="SM00829">
    <property type="entry name" value="PKS_ER"/>
    <property type="match status" value="1"/>
</dbReference>
<name>A0A8H6QI14_9EURO</name>
<keyword evidence="1" id="KW-0812">Transmembrane</keyword>
<evidence type="ECO:0000259" key="2">
    <source>
        <dbReference type="SMART" id="SM00829"/>
    </source>
</evidence>
<dbReference type="InterPro" id="IPR020843">
    <property type="entry name" value="ER"/>
</dbReference>
<dbReference type="InterPro" id="IPR029063">
    <property type="entry name" value="SAM-dependent_MTases_sf"/>
</dbReference>
<dbReference type="SUPFAM" id="SSF51735">
    <property type="entry name" value="NAD(P)-binding Rossmann-fold domains"/>
    <property type="match status" value="1"/>
</dbReference>
<dbReference type="Proteomes" id="UP000662466">
    <property type="component" value="Unassembled WGS sequence"/>
</dbReference>
<dbReference type="Pfam" id="PF13602">
    <property type="entry name" value="ADH_zinc_N_2"/>
    <property type="match status" value="1"/>
</dbReference>
<dbReference type="Gene3D" id="3.40.50.720">
    <property type="entry name" value="NAD(P)-binding Rossmann-like Domain"/>
    <property type="match status" value="1"/>
</dbReference>
<dbReference type="InterPro" id="IPR002364">
    <property type="entry name" value="Quin_OxRdtase/zeta-crystal_CS"/>
</dbReference>
<dbReference type="Gene3D" id="3.90.180.10">
    <property type="entry name" value="Medium-chain alcohol dehydrogenases, catalytic domain"/>
    <property type="match status" value="1"/>
</dbReference>
<dbReference type="EMBL" id="JACBAF010001800">
    <property type="protein sequence ID" value="KAF7173094.1"/>
    <property type="molecule type" value="Genomic_DNA"/>
</dbReference>
<keyword evidence="1" id="KW-1133">Transmembrane helix</keyword>
<dbReference type="AlphaFoldDB" id="A0A8H6QI14"/>
<dbReference type="Gene3D" id="3.40.50.150">
    <property type="entry name" value="Vaccinia Virus protein VP39"/>
    <property type="match status" value="1"/>
</dbReference>
<gene>
    <name evidence="3" type="ORF">CNMCM6106_007247</name>
</gene>